<reference evidence="2 3" key="2">
    <citation type="journal article" date="2009" name="PLoS ONE">
        <title>An integrated genetic and cytogenetic map of the cucumber genome.</title>
        <authorList>
            <person name="Ren Y."/>
            <person name="Zhang Z."/>
            <person name="Liu J."/>
            <person name="Staub J.E."/>
            <person name="Han Y."/>
            <person name="Cheng Z."/>
            <person name="Li X."/>
            <person name="Lu J."/>
            <person name="Miao H."/>
            <person name="Kang H."/>
            <person name="Xie B."/>
            <person name="Gu X."/>
            <person name="Wang X."/>
            <person name="Du Y."/>
            <person name="Jin W."/>
            <person name="Huang S."/>
        </authorList>
    </citation>
    <scope>NUCLEOTIDE SEQUENCE [LARGE SCALE GENOMIC DNA]</scope>
    <source>
        <strain evidence="3">cv. 9930</strain>
    </source>
</reference>
<reference evidence="2 3" key="4">
    <citation type="journal article" date="2011" name="BMC Genomics">
        <title>RNA-Seq improves annotation of protein-coding genes in the cucumber genome.</title>
        <authorList>
            <person name="Li Z."/>
            <person name="Zhang Z."/>
            <person name="Yan P."/>
            <person name="Huang S."/>
            <person name="Fei Z."/>
            <person name="Lin K."/>
        </authorList>
    </citation>
    <scope>NUCLEOTIDE SEQUENCE [LARGE SCALE GENOMIC DNA]</scope>
    <source>
        <strain evidence="3">cv. 9930</strain>
    </source>
</reference>
<organism evidence="2 3">
    <name type="scientific">Cucumis sativus</name>
    <name type="common">Cucumber</name>
    <dbReference type="NCBI Taxonomy" id="3659"/>
    <lineage>
        <taxon>Eukaryota</taxon>
        <taxon>Viridiplantae</taxon>
        <taxon>Streptophyta</taxon>
        <taxon>Embryophyta</taxon>
        <taxon>Tracheophyta</taxon>
        <taxon>Spermatophyta</taxon>
        <taxon>Magnoliopsida</taxon>
        <taxon>eudicotyledons</taxon>
        <taxon>Gunneridae</taxon>
        <taxon>Pentapetalae</taxon>
        <taxon>rosids</taxon>
        <taxon>fabids</taxon>
        <taxon>Cucurbitales</taxon>
        <taxon>Cucurbitaceae</taxon>
        <taxon>Benincaseae</taxon>
        <taxon>Cucumis</taxon>
    </lineage>
</organism>
<name>A0A0A0L3P4_CUCSA</name>
<dbReference type="OMA" id="SAPSWIP"/>
<sequence length="127" mass="14473">MPGPIGSAVESVIPRSRFTDNSSRAEQLSRTAFMPLAPNVQDPQESFFKPLQFLAKAAMPTSVNSRHARSLRRVKLRHRREMRISESSRMLVDLRSHFKASLVTASNRVKREGIIEERSASALRERR</sequence>
<dbReference type="Proteomes" id="UP000029981">
    <property type="component" value="Chromosome 4"/>
</dbReference>
<evidence type="ECO:0000256" key="1">
    <source>
        <dbReference type="SAM" id="MobiDB-lite"/>
    </source>
</evidence>
<dbReference type="AlphaFoldDB" id="A0A0A0L3P4"/>
<reference evidence="2 3" key="3">
    <citation type="journal article" date="2010" name="BMC Genomics">
        <title>Transcriptome sequencing and comparative analysis of cucumber flowers with different sex types.</title>
        <authorList>
            <person name="Guo S."/>
            <person name="Zheng Y."/>
            <person name="Joung J.G."/>
            <person name="Liu S."/>
            <person name="Zhang Z."/>
            <person name="Crasta O.R."/>
            <person name="Sobral B.W."/>
            <person name="Xu Y."/>
            <person name="Huang S."/>
            <person name="Fei Z."/>
        </authorList>
    </citation>
    <scope>NUCLEOTIDE SEQUENCE [LARGE SCALE GENOMIC DNA]</scope>
    <source>
        <strain evidence="3">cv. 9930</strain>
    </source>
</reference>
<gene>
    <name evidence="2" type="ORF">Csa_4G641645</name>
</gene>
<evidence type="ECO:0000313" key="2">
    <source>
        <dbReference type="EMBL" id="KGN55232.1"/>
    </source>
</evidence>
<reference evidence="2 3" key="1">
    <citation type="journal article" date="2009" name="Nat. Genet.">
        <title>The genome of the cucumber, Cucumis sativus L.</title>
        <authorList>
            <person name="Huang S."/>
            <person name="Li R."/>
            <person name="Zhang Z."/>
            <person name="Li L."/>
            <person name="Gu X."/>
            <person name="Fan W."/>
            <person name="Lucas W.J."/>
            <person name="Wang X."/>
            <person name="Xie B."/>
            <person name="Ni P."/>
            <person name="Ren Y."/>
            <person name="Zhu H."/>
            <person name="Li J."/>
            <person name="Lin K."/>
            <person name="Jin W."/>
            <person name="Fei Z."/>
            <person name="Li G."/>
            <person name="Staub J."/>
            <person name="Kilian A."/>
            <person name="van der Vossen E.A."/>
            <person name="Wu Y."/>
            <person name="Guo J."/>
            <person name="He J."/>
            <person name="Jia Z."/>
            <person name="Ren Y."/>
            <person name="Tian G."/>
            <person name="Lu Y."/>
            <person name="Ruan J."/>
            <person name="Qian W."/>
            <person name="Wang M."/>
            <person name="Huang Q."/>
            <person name="Li B."/>
            <person name="Xuan Z."/>
            <person name="Cao J."/>
            <person name="Asan"/>
            <person name="Wu Z."/>
            <person name="Zhang J."/>
            <person name="Cai Q."/>
            <person name="Bai Y."/>
            <person name="Zhao B."/>
            <person name="Han Y."/>
            <person name="Li Y."/>
            <person name="Li X."/>
            <person name="Wang S."/>
            <person name="Shi Q."/>
            <person name="Liu S."/>
            <person name="Cho W.K."/>
            <person name="Kim J.Y."/>
            <person name="Xu Y."/>
            <person name="Heller-Uszynska K."/>
            <person name="Miao H."/>
            <person name="Cheng Z."/>
            <person name="Zhang S."/>
            <person name="Wu J."/>
            <person name="Yang Y."/>
            <person name="Kang H."/>
            <person name="Li M."/>
            <person name="Liang H."/>
            <person name="Ren X."/>
            <person name="Shi Z."/>
            <person name="Wen M."/>
            <person name="Jian M."/>
            <person name="Yang H."/>
            <person name="Zhang G."/>
            <person name="Yang Z."/>
            <person name="Chen R."/>
            <person name="Liu S."/>
            <person name="Li J."/>
            <person name="Ma L."/>
            <person name="Liu H."/>
            <person name="Zhou Y."/>
            <person name="Zhao J."/>
            <person name="Fang X."/>
            <person name="Li G."/>
            <person name="Fang L."/>
            <person name="Li Y."/>
            <person name="Liu D."/>
            <person name="Zheng H."/>
            <person name="Zhang Y."/>
            <person name="Qin N."/>
            <person name="Li Z."/>
            <person name="Yang G."/>
            <person name="Yang S."/>
            <person name="Bolund L."/>
            <person name="Kristiansen K."/>
            <person name="Zheng H."/>
            <person name="Li S."/>
            <person name="Zhang X."/>
            <person name="Yang H."/>
            <person name="Wang J."/>
            <person name="Sun R."/>
            <person name="Zhang B."/>
            <person name="Jiang S."/>
            <person name="Wang J."/>
            <person name="Du Y."/>
            <person name="Li S."/>
        </authorList>
    </citation>
    <scope>NUCLEOTIDE SEQUENCE [LARGE SCALE GENOMIC DNA]</scope>
    <source>
        <strain evidence="3">cv. 9930</strain>
    </source>
</reference>
<dbReference type="Gramene" id="KGN55232">
    <property type="protein sequence ID" value="KGN55232"/>
    <property type="gene ID" value="Csa_4G641645"/>
</dbReference>
<protein>
    <submittedName>
        <fullName evidence="2">Uncharacterized protein</fullName>
    </submittedName>
</protein>
<evidence type="ECO:0000313" key="3">
    <source>
        <dbReference type="Proteomes" id="UP000029981"/>
    </source>
</evidence>
<keyword evidence="3" id="KW-1185">Reference proteome</keyword>
<proteinExistence type="predicted"/>
<accession>A0A0A0L3P4</accession>
<dbReference type="EMBL" id="CM002925">
    <property type="protein sequence ID" value="KGN55232.1"/>
    <property type="molecule type" value="Genomic_DNA"/>
</dbReference>
<feature type="region of interest" description="Disordered" evidence="1">
    <location>
        <begin position="1"/>
        <end position="24"/>
    </location>
</feature>